<keyword evidence="1" id="KW-0472">Membrane</keyword>
<evidence type="ECO:0000313" key="2">
    <source>
        <dbReference type="EMBL" id="WNO53259.1"/>
    </source>
</evidence>
<feature type="transmembrane region" description="Helical" evidence="1">
    <location>
        <begin position="36"/>
        <end position="56"/>
    </location>
</feature>
<accession>A0ABZ0BAC3</accession>
<feature type="transmembrane region" description="Helical" evidence="1">
    <location>
        <begin position="177"/>
        <end position="194"/>
    </location>
</feature>
<reference evidence="2 3" key="1">
    <citation type="submission" date="2023-09" db="EMBL/GenBank/DDBJ databases">
        <authorList>
            <person name="Rey-Velasco X."/>
        </authorList>
    </citation>
    <scope>NUCLEOTIDE SEQUENCE [LARGE SCALE GENOMIC DNA]</scope>
    <source>
        <strain evidence="2 3">W311</strain>
    </source>
</reference>
<keyword evidence="1" id="KW-1133">Transmembrane helix</keyword>
<dbReference type="Proteomes" id="UP001302249">
    <property type="component" value="Chromosome"/>
</dbReference>
<dbReference type="RefSeq" id="WP_313914549.1">
    <property type="nucleotide sequence ID" value="NZ_CP135076.1"/>
</dbReference>
<sequence>MVLDEEDRAPRIGPAVTVYIFSLLAGIAAHRAYHPTGLWLVAIYAVPVAALGWMIVQKRRIRAFHGGAACGSACDSKVYQRRIIALAAAYVALLFLANWLTDRFALDGFAAMSVAVLPALPLVGVIVAIGRLILDEKDEYQRVLHVRQMLVATGFMLAVCSIWGFMESFGQVPHVPAYWAFIIWCGGLGLGTVYNEMRP</sequence>
<name>A0ABZ0BAC3_9SPHN</name>
<evidence type="ECO:0000256" key="1">
    <source>
        <dbReference type="SAM" id="Phobius"/>
    </source>
</evidence>
<protein>
    <submittedName>
        <fullName evidence="2">Uncharacterized protein</fullName>
    </submittedName>
</protein>
<gene>
    <name evidence="2" type="ORF">RPR59_12520</name>
</gene>
<feature type="transmembrane region" description="Helical" evidence="1">
    <location>
        <begin position="83"/>
        <end position="100"/>
    </location>
</feature>
<dbReference type="EMBL" id="CP135076">
    <property type="protein sequence ID" value="WNO53259.1"/>
    <property type="molecule type" value="Genomic_DNA"/>
</dbReference>
<keyword evidence="1" id="KW-0812">Transmembrane</keyword>
<evidence type="ECO:0000313" key="3">
    <source>
        <dbReference type="Proteomes" id="UP001302249"/>
    </source>
</evidence>
<organism evidence="2 3">
    <name type="scientific">Stakelama saccharophila</name>
    <dbReference type="NCBI Taxonomy" id="3075605"/>
    <lineage>
        <taxon>Bacteria</taxon>
        <taxon>Pseudomonadati</taxon>
        <taxon>Pseudomonadota</taxon>
        <taxon>Alphaproteobacteria</taxon>
        <taxon>Sphingomonadales</taxon>
        <taxon>Sphingomonadaceae</taxon>
        <taxon>Stakelama</taxon>
    </lineage>
</organism>
<feature type="transmembrane region" description="Helical" evidence="1">
    <location>
        <begin position="146"/>
        <end position="165"/>
    </location>
</feature>
<keyword evidence="3" id="KW-1185">Reference proteome</keyword>
<feature type="transmembrane region" description="Helical" evidence="1">
    <location>
        <begin position="12"/>
        <end position="30"/>
    </location>
</feature>
<proteinExistence type="predicted"/>
<feature type="transmembrane region" description="Helical" evidence="1">
    <location>
        <begin position="112"/>
        <end position="134"/>
    </location>
</feature>